<proteinExistence type="predicted"/>
<keyword evidence="3" id="KW-1185">Reference proteome</keyword>
<accession>A0A9E7G967</accession>
<gene>
    <name evidence="2" type="ORF">MUK42_04650</name>
</gene>
<dbReference type="Proteomes" id="UP001055439">
    <property type="component" value="Chromosome 6"/>
</dbReference>
<feature type="region of interest" description="Disordered" evidence="1">
    <location>
        <begin position="20"/>
        <end position="59"/>
    </location>
</feature>
<feature type="compositionally biased region" description="Basic and acidic residues" evidence="1">
    <location>
        <begin position="34"/>
        <end position="59"/>
    </location>
</feature>
<reference evidence="2" key="1">
    <citation type="submission" date="2022-05" db="EMBL/GenBank/DDBJ databases">
        <title>The Musa troglodytarum L. genome provides insights into the mechanism of non-climacteric behaviour and enrichment of carotenoids.</title>
        <authorList>
            <person name="Wang J."/>
        </authorList>
    </citation>
    <scope>NUCLEOTIDE SEQUENCE</scope>
    <source>
        <tissue evidence="2">Leaf</tissue>
    </source>
</reference>
<sequence length="103" mass="11339">MGSIKWAKAYCKALSGPLSWNAHYGATSPPQLLRRNDRSIDEADHDRGGGDGGVERDSHAMHFRDQEETVREHARVFVASSWSTPSSTKLGIRGNWTDSGGQQ</sequence>
<feature type="region of interest" description="Disordered" evidence="1">
    <location>
        <begin position="84"/>
        <end position="103"/>
    </location>
</feature>
<organism evidence="2 3">
    <name type="scientific">Musa troglodytarum</name>
    <name type="common">fe'i banana</name>
    <dbReference type="NCBI Taxonomy" id="320322"/>
    <lineage>
        <taxon>Eukaryota</taxon>
        <taxon>Viridiplantae</taxon>
        <taxon>Streptophyta</taxon>
        <taxon>Embryophyta</taxon>
        <taxon>Tracheophyta</taxon>
        <taxon>Spermatophyta</taxon>
        <taxon>Magnoliopsida</taxon>
        <taxon>Liliopsida</taxon>
        <taxon>Zingiberales</taxon>
        <taxon>Musaceae</taxon>
        <taxon>Musa</taxon>
    </lineage>
</organism>
<dbReference type="AlphaFoldDB" id="A0A9E7G967"/>
<dbReference type="EMBL" id="CP097508">
    <property type="protein sequence ID" value="URE10420.1"/>
    <property type="molecule type" value="Genomic_DNA"/>
</dbReference>
<evidence type="ECO:0000256" key="1">
    <source>
        <dbReference type="SAM" id="MobiDB-lite"/>
    </source>
</evidence>
<name>A0A9E7G967_9LILI</name>
<evidence type="ECO:0000313" key="2">
    <source>
        <dbReference type="EMBL" id="URE10420.1"/>
    </source>
</evidence>
<protein>
    <submittedName>
        <fullName evidence="2">Uncharacterized protein</fullName>
    </submittedName>
</protein>
<evidence type="ECO:0000313" key="3">
    <source>
        <dbReference type="Proteomes" id="UP001055439"/>
    </source>
</evidence>